<keyword evidence="1" id="KW-0488">Methylation</keyword>
<dbReference type="Pfam" id="PF07963">
    <property type="entry name" value="N_methyl"/>
    <property type="match status" value="1"/>
</dbReference>
<name>A0A7M2X2K7_9BACT</name>
<dbReference type="PANTHER" id="PTHR30093">
    <property type="entry name" value="GENERAL SECRETION PATHWAY PROTEIN G"/>
    <property type="match status" value="1"/>
</dbReference>
<dbReference type="KEGG" id="hbs:IPV69_11790"/>
<evidence type="ECO:0000313" key="4">
    <source>
        <dbReference type="Proteomes" id="UP000593765"/>
    </source>
</evidence>
<dbReference type="PRINTS" id="PR00813">
    <property type="entry name" value="BCTERIALGSPG"/>
</dbReference>
<proteinExistence type="predicted"/>
<organism evidence="3 4">
    <name type="scientific">Humisphaera borealis</name>
    <dbReference type="NCBI Taxonomy" id="2807512"/>
    <lineage>
        <taxon>Bacteria</taxon>
        <taxon>Pseudomonadati</taxon>
        <taxon>Planctomycetota</taxon>
        <taxon>Phycisphaerae</taxon>
        <taxon>Tepidisphaerales</taxon>
        <taxon>Tepidisphaeraceae</taxon>
        <taxon>Humisphaera</taxon>
    </lineage>
</organism>
<evidence type="ECO:0000313" key="3">
    <source>
        <dbReference type="EMBL" id="QOV91988.1"/>
    </source>
</evidence>
<dbReference type="InterPro" id="IPR000983">
    <property type="entry name" value="Bac_GSPG_pilin"/>
</dbReference>
<dbReference type="SUPFAM" id="SSF54523">
    <property type="entry name" value="Pili subunits"/>
    <property type="match status" value="1"/>
</dbReference>
<dbReference type="Gene3D" id="3.30.700.10">
    <property type="entry name" value="Glycoprotein, Type 4 Pilin"/>
    <property type="match status" value="1"/>
</dbReference>
<keyword evidence="2" id="KW-0812">Transmembrane</keyword>
<dbReference type="EMBL" id="CP063458">
    <property type="protein sequence ID" value="QOV91988.1"/>
    <property type="molecule type" value="Genomic_DNA"/>
</dbReference>
<keyword evidence="2" id="KW-0472">Membrane</keyword>
<reference evidence="3 4" key="1">
    <citation type="submission" date="2020-10" db="EMBL/GenBank/DDBJ databases">
        <title>Wide distribution of Phycisphaera-like planctomycetes from WD2101 soil group in peatlands and genome analysis of the first cultivated representative.</title>
        <authorList>
            <person name="Dedysh S.N."/>
            <person name="Beletsky A.V."/>
            <person name="Ivanova A."/>
            <person name="Kulichevskaya I.S."/>
            <person name="Suzina N.E."/>
            <person name="Philippov D.A."/>
            <person name="Rakitin A.L."/>
            <person name="Mardanov A.V."/>
            <person name="Ravin N.V."/>
        </authorList>
    </citation>
    <scope>NUCLEOTIDE SEQUENCE [LARGE SCALE GENOMIC DNA]</scope>
    <source>
        <strain evidence="3 4">M1803</strain>
    </source>
</reference>
<dbReference type="InterPro" id="IPR045584">
    <property type="entry name" value="Pilin-like"/>
</dbReference>
<keyword evidence="2" id="KW-1133">Transmembrane helix</keyword>
<dbReference type="GO" id="GO:0015627">
    <property type="term" value="C:type II protein secretion system complex"/>
    <property type="evidence" value="ECO:0007669"/>
    <property type="project" value="InterPro"/>
</dbReference>
<evidence type="ECO:0000256" key="1">
    <source>
        <dbReference type="ARBA" id="ARBA00022481"/>
    </source>
</evidence>
<dbReference type="Proteomes" id="UP000593765">
    <property type="component" value="Chromosome"/>
</dbReference>
<evidence type="ECO:0000256" key="2">
    <source>
        <dbReference type="SAM" id="Phobius"/>
    </source>
</evidence>
<dbReference type="PANTHER" id="PTHR30093:SF2">
    <property type="entry name" value="TYPE II SECRETION SYSTEM PROTEIN H"/>
    <property type="match status" value="1"/>
</dbReference>
<dbReference type="NCBIfam" id="TIGR02532">
    <property type="entry name" value="IV_pilin_GFxxxE"/>
    <property type="match status" value="1"/>
</dbReference>
<keyword evidence="4" id="KW-1185">Reference proteome</keyword>
<protein>
    <submittedName>
        <fullName evidence="3">DUF1559 domain-containing protein</fullName>
    </submittedName>
</protein>
<dbReference type="GO" id="GO:0015628">
    <property type="term" value="P:protein secretion by the type II secretion system"/>
    <property type="evidence" value="ECO:0007669"/>
    <property type="project" value="InterPro"/>
</dbReference>
<feature type="transmembrane region" description="Helical" evidence="2">
    <location>
        <begin position="12"/>
        <end position="34"/>
    </location>
</feature>
<dbReference type="InterPro" id="IPR012902">
    <property type="entry name" value="N_methyl_site"/>
</dbReference>
<dbReference type="AlphaFoldDB" id="A0A7M2X2K7"/>
<dbReference type="RefSeq" id="WP_206295311.1">
    <property type="nucleotide sequence ID" value="NZ_CP063458.1"/>
</dbReference>
<accession>A0A7M2X2K7</accession>
<sequence>MMTLRTNKNGRLAFTLVELLVVIGIIALLISIILPSLAAAREQGNRTKCLSNLRNIATACIMYANENKGSYPKSATGTQSVLDCFYWHAGRNLDESTLAPYLGRPVNRELLICPSDNVQARKYTGSGGYRFSYSMNLRMSQFKIARILNPTEKVVFYEEDENTLDDCNSSLDRNASIDLLSIRHDKKRKLPDDESTGLTLNGGRYGNASFADGHVEYVERDWLHQPQRYDPTIR</sequence>
<gene>
    <name evidence="3" type="ORF">IPV69_11790</name>
</gene>